<reference evidence="1 2" key="1">
    <citation type="submission" date="2023-03" db="EMBL/GenBank/DDBJ databases">
        <title>WGS of Gossypium arboreum.</title>
        <authorList>
            <person name="Yu D."/>
        </authorList>
    </citation>
    <scope>NUCLEOTIDE SEQUENCE [LARGE SCALE GENOMIC DNA]</scope>
    <source>
        <tissue evidence="1">Leaf</tissue>
    </source>
</reference>
<dbReference type="Proteomes" id="UP001358586">
    <property type="component" value="Chromosome 4"/>
</dbReference>
<dbReference type="EMBL" id="JARKNE010000004">
    <property type="protein sequence ID" value="KAK5837381.1"/>
    <property type="molecule type" value="Genomic_DNA"/>
</dbReference>
<comment type="caution">
    <text evidence="1">The sequence shown here is derived from an EMBL/GenBank/DDBJ whole genome shotgun (WGS) entry which is preliminary data.</text>
</comment>
<evidence type="ECO:0000313" key="1">
    <source>
        <dbReference type="EMBL" id="KAK5837381.1"/>
    </source>
</evidence>
<gene>
    <name evidence="1" type="ORF">PVK06_013191</name>
</gene>
<keyword evidence="2" id="KW-1185">Reference proteome</keyword>
<evidence type="ECO:0000313" key="2">
    <source>
        <dbReference type="Proteomes" id="UP001358586"/>
    </source>
</evidence>
<accession>A0ABR0QEA5</accession>
<name>A0ABR0QEA5_GOSAR</name>
<sequence>MAEIGSVVLTSHHVAKGEFSYNGNPLPSELTVTMGFQQLTFCCERQGSKYCIHGTESIRFAQQNSGKAIALYAKEKMLDKNKFGRSDSIWRNVGRRSPKIQQQ</sequence>
<proteinExistence type="predicted"/>
<organism evidence="1 2">
    <name type="scientific">Gossypium arboreum</name>
    <name type="common">Tree cotton</name>
    <name type="synonym">Gossypium nanking</name>
    <dbReference type="NCBI Taxonomy" id="29729"/>
    <lineage>
        <taxon>Eukaryota</taxon>
        <taxon>Viridiplantae</taxon>
        <taxon>Streptophyta</taxon>
        <taxon>Embryophyta</taxon>
        <taxon>Tracheophyta</taxon>
        <taxon>Spermatophyta</taxon>
        <taxon>Magnoliopsida</taxon>
        <taxon>eudicotyledons</taxon>
        <taxon>Gunneridae</taxon>
        <taxon>Pentapetalae</taxon>
        <taxon>rosids</taxon>
        <taxon>malvids</taxon>
        <taxon>Malvales</taxon>
        <taxon>Malvaceae</taxon>
        <taxon>Malvoideae</taxon>
        <taxon>Gossypium</taxon>
    </lineage>
</organism>
<protein>
    <submittedName>
        <fullName evidence="1">Uncharacterized protein</fullName>
    </submittedName>
</protein>